<dbReference type="SUPFAM" id="SSF141086">
    <property type="entry name" value="Agglutinin HPA-like"/>
    <property type="match status" value="1"/>
</dbReference>
<dbReference type="Proteomes" id="UP000245119">
    <property type="component" value="Linkage Group LG6"/>
</dbReference>
<gene>
    <name evidence="1" type="ORF">C0Q70_10601</name>
</gene>
<dbReference type="EMBL" id="PZQS01000006">
    <property type="protein sequence ID" value="PVD28020.1"/>
    <property type="molecule type" value="Genomic_DNA"/>
</dbReference>
<name>A0A2T7P3N0_POMCA</name>
<dbReference type="AlphaFoldDB" id="A0A2T7P3N0"/>
<evidence type="ECO:0000313" key="2">
    <source>
        <dbReference type="Proteomes" id="UP000245119"/>
    </source>
</evidence>
<accession>A0A2T7P3N0</accession>
<reference evidence="1 2" key="1">
    <citation type="submission" date="2018-04" db="EMBL/GenBank/DDBJ databases">
        <title>The genome of golden apple snail Pomacea canaliculata provides insight into stress tolerance and invasive adaptation.</title>
        <authorList>
            <person name="Liu C."/>
            <person name="Liu B."/>
            <person name="Ren Y."/>
            <person name="Zhang Y."/>
            <person name="Wang H."/>
            <person name="Li S."/>
            <person name="Jiang F."/>
            <person name="Yin L."/>
            <person name="Zhang G."/>
            <person name="Qian W."/>
            <person name="Fan W."/>
        </authorList>
    </citation>
    <scope>NUCLEOTIDE SEQUENCE [LARGE SCALE GENOMIC DNA]</scope>
    <source>
        <strain evidence="1">SZHN2017</strain>
        <tissue evidence="1">Muscle</tissue>
    </source>
</reference>
<dbReference type="Gene3D" id="2.60.40.2080">
    <property type="match status" value="1"/>
</dbReference>
<sequence length="150" mass="16208">MGEQVRAKVSNGSHTGWFEEYFHQVARLCSGHLTLGRVGGENDVKKTNCRHCGWCVGESGGIGFTPHTQPGVLFSGIMSRTHSVHANFSRVFATKPWVSVGITHLDVFNNANVRIDDAMHMEIHCGALPLCRLVGVGPSEASTSSTSSTR</sequence>
<protein>
    <submittedName>
        <fullName evidence="1">Uncharacterized protein</fullName>
    </submittedName>
</protein>
<dbReference type="InterPro" id="IPR037221">
    <property type="entry name" value="H-type_lectin_dom_sf"/>
</dbReference>
<organism evidence="1 2">
    <name type="scientific">Pomacea canaliculata</name>
    <name type="common">Golden apple snail</name>
    <dbReference type="NCBI Taxonomy" id="400727"/>
    <lineage>
        <taxon>Eukaryota</taxon>
        <taxon>Metazoa</taxon>
        <taxon>Spiralia</taxon>
        <taxon>Lophotrochozoa</taxon>
        <taxon>Mollusca</taxon>
        <taxon>Gastropoda</taxon>
        <taxon>Caenogastropoda</taxon>
        <taxon>Architaenioglossa</taxon>
        <taxon>Ampullarioidea</taxon>
        <taxon>Ampullariidae</taxon>
        <taxon>Pomacea</taxon>
    </lineage>
</organism>
<comment type="caution">
    <text evidence="1">The sequence shown here is derived from an EMBL/GenBank/DDBJ whole genome shotgun (WGS) entry which is preliminary data.</text>
</comment>
<evidence type="ECO:0000313" key="1">
    <source>
        <dbReference type="EMBL" id="PVD28020.1"/>
    </source>
</evidence>
<keyword evidence="2" id="KW-1185">Reference proteome</keyword>
<proteinExistence type="predicted"/>